<dbReference type="EMBL" id="JAMKBI010000001">
    <property type="protein sequence ID" value="MCZ8532062.1"/>
    <property type="molecule type" value="Genomic_DNA"/>
</dbReference>
<dbReference type="RefSeq" id="WP_269920731.1">
    <property type="nucleotide sequence ID" value="NZ_JAMKBI010000001.1"/>
</dbReference>
<protein>
    <submittedName>
        <fullName evidence="1">Uncharacterized protein</fullName>
    </submittedName>
</protein>
<accession>A0A9X3L6G9</accession>
<evidence type="ECO:0000313" key="1">
    <source>
        <dbReference type="EMBL" id="MCZ8532062.1"/>
    </source>
</evidence>
<evidence type="ECO:0000313" key="2">
    <source>
        <dbReference type="Proteomes" id="UP001152172"/>
    </source>
</evidence>
<comment type="caution">
    <text evidence="1">The sequence shown here is derived from an EMBL/GenBank/DDBJ whole genome shotgun (WGS) entry which is preliminary data.</text>
</comment>
<keyword evidence="2" id="KW-1185">Reference proteome</keyword>
<dbReference type="Proteomes" id="UP001152172">
    <property type="component" value="Unassembled WGS sequence"/>
</dbReference>
<name>A0A9X3L6G9_9BACI</name>
<reference evidence="1" key="1">
    <citation type="submission" date="2022-05" db="EMBL/GenBank/DDBJ databases">
        <authorList>
            <person name="Colautti A."/>
            <person name="Iacumin L."/>
        </authorList>
    </citation>
    <scope>NUCLEOTIDE SEQUENCE</scope>
    <source>
        <strain evidence="1">DSM 30747</strain>
    </source>
</reference>
<proteinExistence type="predicted"/>
<gene>
    <name evidence="1" type="ORF">M9R61_01715</name>
</gene>
<dbReference type="AlphaFoldDB" id="A0A9X3L6G9"/>
<organism evidence="1 2">
    <name type="scientific">Psychrobacillus psychrodurans</name>
    <dbReference type="NCBI Taxonomy" id="126157"/>
    <lineage>
        <taxon>Bacteria</taxon>
        <taxon>Bacillati</taxon>
        <taxon>Bacillota</taxon>
        <taxon>Bacilli</taxon>
        <taxon>Bacillales</taxon>
        <taxon>Bacillaceae</taxon>
        <taxon>Psychrobacillus</taxon>
    </lineage>
</organism>
<sequence length="126" mass="14961">MGGIAIKRIQFYIPSLFEFQDNHSKGNKEKIRVVGVKKKYIEYFSGYREKEMTHIDQIVAEDFTVYDLLLDCDANLLSFYLEHEEQSNQTKVLEKVFQTFIFEYNEQSFGYFTIAKGKHRPRTLVK</sequence>